<keyword evidence="8" id="KW-0492">Microsome</keyword>
<keyword evidence="7" id="KW-0256">Endoplasmic reticulum</keyword>
<dbReference type="SUPFAM" id="SSF48264">
    <property type="entry name" value="Cytochrome P450"/>
    <property type="match status" value="1"/>
</dbReference>
<dbReference type="EMBL" id="NEVH01019066">
    <property type="protein sequence ID" value="PNF23159.1"/>
    <property type="molecule type" value="Genomic_DNA"/>
</dbReference>
<dbReference type="PROSITE" id="PS00086">
    <property type="entry name" value="CYTOCHROME_P450"/>
    <property type="match status" value="1"/>
</dbReference>
<organism evidence="16 17">
    <name type="scientific">Cryptotermes secundus</name>
    <dbReference type="NCBI Taxonomy" id="105785"/>
    <lineage>
        <taxon>Eukaryota</taxon>
        <taxon>Metazoa</taxon>
        <taxon>Ecdysozoa</taxon>
        <taxon>Arthropoda</taxon>
        <taxon>Hexapoda</taxon>
        <taxon>Insecta</taxon>
        <taxon>Pterygota</taxon>
        <taxon>Neoptera</taxon>
        <taxon>Polyneoptera</taxon>
        <taxon>Dictyoptera</taxon>
        <taxon>Blattodea</taxon>
        <taxon>Blattoidea</taxon>
        <taxon>Termitoidae</taxon>
        <taxon>Kalotermitidae</taxon>
        <taxon>Cryptotermitinae</taxon>
        <taxon>Cryptotermes</taxon>
    </lineage>
</organism>
<evidence type="ECO:0000256" key="5">
    <source>
        <dbReference type="ARBA" id="ARBA00022617"/>
    </source>
</evidence>
<keyword evidence="15" id="KW-0812">Transmembrane</keyword>
<dbReference type="GO" id="GO:0005789">
    <property type="term" value="C:endoplasmic reticulum membrane"/>
    <property type="evidence" value="ECO:0007669"/>
    <property type="project" value="UniProtKB-SubCell"/>
</dbReference>
<protein>
    <submittedName>
        <fullName evidence="16">Cytochrome P450 6j1</fullName>
    </submittedName>
</protein>
<evidence type="ECO:0000256" key="14">
    <source>
        <dbReference type="RuleBase" id="RU000461"/>
    </source>
</evidence>
<comment type="caution">
    <text evidence="16">The sequence shown here is derived from an EMBL/GenBank/DDBJ whole genome shotgun (WGS) entry which is preliminary data.</text>
</comment>
<keyword evidence="15" id="KW-1133">Transmembrane helix</keyword>
<keyword evidence="12 15" id="KW-0472">Membrane</keyword>
<dbReference type="InterPro" id="IPR050476">
    <property type="entry name" value="Insect_CytP450_Detox"/>
</dbReference>
<evidence type="ECO:0000256" key="13">
    <source>
        <dbReference type="PIRSR" id="PIRSR602401-1"/>
    </source>
</evidence>
<dbReference type="GO" id="GO:0016705">
    <property type="term" value="F:oxidoreductase activity, acting on paired donors, with incorporation or reduction of molecular oxygen"/>
    <property type="evidence" value="ECO:0007669"/>
    <property type="project" value="InterPro"/>
</dbReference>
<comment type="cofactor">
    <cofactor evidence="1 13">
        <name>heme</name>
        <dbReference type="ChEBI" id="CHEBI:30413"/>
    </cofactor>
</comment>
<dbReference type="PRINTS" id="PR00385">
    <property type="entry name" value="P450"/>
</dbReference>
<evidence type="ECO:0000256" key="6">
    <source>
        <dbReference type="ARBA" id="ARBA00022723"/>
    </source>
</evidence>
<dbReference type="InterPro" id="IPR036396">
    <property type="entry name" value="Cyt_P450_sf"/>
</dbReference>
<evidence type="ECO:0000256" key="8">
    <source>
        <dbReference type="ARBA" id="ARBA00022848"/>
    </source>
</evidence>
<keyword evidence="5 13" id="KW-0349">Heme</keyword>
<reference evidence="16 17" key="1">
    <citation type="submission" date="2017-12" db="EMBL/GenBank/DDBJ databases">
        <title>Hemimetabolous genomes reveal molecular basis of termite eusociality.</title>
        <authorList>
            <person name="Harrison M.C."/>
            <person name="Jongepier E."/>
            <person name="Robertson H.M."/>
            <person name="Arning N."/>
            <person name="Bitard-Feildel T."/>
            <person name="Chao H."/>
            <person name="Childers C.P."/>
            <person name="Dinh H."/>
            <person name="Doddapaneni H."/>
            <person name="Dugan S."/>
            <person name="Gowin J."/>
            <person name="Greiner C."/>
            <person name="Han Y."/>
            <person name="Hu H."/>
            <person name="Hughes D.S.T."/>
            <person name="Huylmans A.-K."/>
            <person name="Kemena C."/>
            <person name="Kremer L.P.M."/>
            <person name="Lee S.L."/>
            <person name="Lopez-Ezquerra A."/>
            <person name="Mallet L."/>
            <person name="Monroy-Kuhn J.M."/>
            <person name="Moser A."/>
            <person name="Murali S.C."/>
            <person name="Muzny D.M."/>
            <person name="Otani S."/>
            <person name="Piulachs M.-D."/>
            <person name="Poelchau M."/>
            <person name="Qu J."/>
            <person name="Schaub F."/>
            <person name="Wada-Katsumata A."/>
            <person name="Worley K.C."/>
            <person name="Xie Q."/>
            <person name="Ylla G."/>
            <person name="Poulsen M."/>
            <person name="Gibbs R.A."/>
            <person name="Schal C."/>
            <person name="Richards S."/>
            <person name="Belles X."/>
            <person name="Korb J."/>
            <person name="Bornberg-Bauer E."/>
        </authorList>
    </citation>
    <scope>NUCLEOTIDE SEQUENCE [LARGE SCALE GENOMIC DNA]</scope>
    <source>
        <tissue evidence="16">Whole body</tissue>
    </source>
</reference>
<dbReference type="GO" id="GO:0005506">
    <property type="term" value="F:iron ion binding"/>
    <property type="evidence" value="ECO:0007669"/>
    <property type="project" value="InterPro"/>
</dbReference>
<dbReference type="Pfam" id="PF00067">
    <property type="entry name" value="p450"/>
    <property type="match status" value="1"/>
</dbReference>
<dbReference type="PANTHER" id="PTHR24292">
    <property type="entry name" value="CYTOCHROME P450"/>
    <property type="match status" value="1"/>
</dbReference>
<keyword evidence="9 14" id="KW-0560">Oxidoreductase</keyword>
<evidence type="ECO:0000313" key="16">
    <source>
        <dbReference type="EMBL" id="PNF23159.1"/>
    </source>
</evidence>
<evidence type="ECO:0000256" key="4">
    <source>
        <dbReference type="ARBA" id="ARBA00010617"/>
    </source>
</evidence>
<dbReference type="GO" id="GO:0004497">
    <property type="term" value="F:monooxygenase activity"/>
    <property type="evidence" value="ECO:0007669"/>
    <property type="project" value="UniProtKB-KW"/>
</dbReference>
<keyword evidence="10 13" id="KW-0408">Iron</keyword>
<dbReference type="OrthoDB" id="2789670at2759"/>
<comment type="similarity">
    <text evidence="4 14">Belongs to the cytochrome P450 family.</text>
</comment>
<evidence type="ECO:0000256" key="2">
    <source>
        <dbReference type="ARBA" id="ARBA00004174"/>
    </source>
</evidence>
<keyword evidence="17" id="KW-1185">Reference proteome</keyword>
<dbReference type="FunFam" id="1.10.630.10:FF:000042">
    <property type="entry name" value="Cytochrome P450"/>
    <property type="match status" value="1"/>
</dbReference>
<dbReference type="AlphaFoldDB" id="A0A2J7Q3M6"/>
<dbReference type="InterPro" id="IPR017972">
    <property type="entry name" value="Cyt_P450_CS"/>
</dbReference>
<dbReference type="Proteomes" id="UP000235965">
    <property type="component" value="Unassembled WGS sequence"/>
</dbReference>
<evidence type="ECO:0000256" key="9">
    <source>
        <dbReference type="ARBA" id="ARBA00023002"/>
    </source>
</evidence>
<evidence type="ECO:0000256" key="12">
    <source>
        <dbReference type="ARBA" id="ARBA00023136"/>
    </source>
</evidence>
<dbReference type="PANTHER" id="PTHR24292:SF54">
    <property type="entry name" value="CYP9F3-RELATED"/>
    <property type="match status" value="1"/>
</dbReference>
<accession>A0A2J7Q3M6</accession>
<dbReference type="CDD" id="cd11056">
    <property type="entry name" value="CYP6-like"/>
    <property type="match status" value="1"/>
</dbReference>
<dbReference type="InterPro" id="IPR002401">
    <property type="entry name" value="Cyt_P450_E_grp-I"/>
</dbReference>
<keyword evidence="6 13" id="KW-0479">Metal-binding</keyword>
<evidence type="ECO:0000256" key="15">
    <source>
        <dbReference type="SAM" id="Phobius"/>
    </source>
</evidence>
<feature type="transmembrane region" description="Helical" evidence="15">
    <location>
        <begin position="6"/>
        <end position="25"/>
    </location>
</feature>
<gene>
    <name evidence="16" type="primary">CYP6J1_2</name>
    <name evidence="16" type="ORF">B7P43_G03657</name>
</gene>
<proteinExistence type="inferred from homology"/>
<dbReference type="GO" id="GO:0020037">
    <property type="term" value="F:heme binding"/>
    <property type="evidence" value="ECO:0007669"/>
    <property type="project" value="InterPro"/>
</dbReference>
<dbReference type="InterPro" id="IPR001128">
    <property type="entry name" value="Cyt_P450"/>
</dbReference>
<evidence type="ECO:0000256" key="1">
    <source>
        <dbReference type="ARBA" id="ARBA00001971"/>
    </source>
</evidence>
<dbReference type="Gene3D" id="1.10.630.10">
    <property type="entry name" value="Cytochrome P450"/>
    <property type="match status" value="1"/>
</dbReference>
<evidence type="ECO:0000256" key="10">
    <source>
        <dbReference type="ARBA" id="ARBA00023004"/>
    </source>
</evidence>
<sequence length="507" mass="58310">MDIVTLLSILFSAASVLFGALYLYLNMAFSYWKNKNIPYLKPTFPFGNLRDLLMREKSMGGAYADIYEKLNGMEFGGVFLGHRPVFIIKGPDMIKNCLLKNFENFHDHGFVFDKKSDPLTGNLFMLDGNKWKNLRSVLSPTFTSGKIKNMFPILVECGQGLKDFFDERAKSKNVVEMKDIVARFTTDVIASCAFGIQCNCLKDPNAEFRQWGRRIVEPSFMDKIVGMLYLLVPSIPIFLKLPLTPRNVCDFFRKVVKETIEFRAKNKVERYDFMQLLIDLMEQKPRHEENEPGLTMDEVTAQVIVFFTGGFETTSTTMSFCLYELAKNKDIQVRLRSEMDAVLSQHCGNITYEAVKEMKYLDTVISETLRKYPPVTFLTRKCNKDWRISGTDLVLEKGVQVVIPVLGLHQDPEYFPDPEKFLPERFSEENKSQRPNYVYLPFGEGPRICIGMRFALIQVKVGLISLLSEYEFQPCEETSDPLTIDPTKFIMTPLEGVWLRVSRRSTA</sequence>
<feature type="binding site" description="axial binding residue" evidence="13">
    <location>
        <position position="449"/>
    </location>
    <ligand>
        <name>heme</name>
        <dbReference type="ChEBI" id="CHEBI:30413"/>
    </ligand>
    <ligandPart>
        <name>Fe</name>
        <dbReference type="ChEBI" id="CHEBI:18248"/>
    </ligandPart>
</feature>
<evidence type="ECO:0000256" key="3">
    <source>
        <dbReference type="ARBA" id="ARBA00004406"/>
    </source>
</evidence>
<comment type="subcellular location">
    <subcellularLocation>
        <location evidence="3">Endoplasmic reticulum membrane</location>
        <topology evidence="3">Peripheral membrane protein</topology>
    </subcellularLocation>
    <subcellularLocation>
        <location evidence="2">Microsome membrane</location>
        <topology evidence="2">Peripheral membrane protein</topology>
    </subcellularLocation>
</comment>
<dbReference type="InParanoid" id="A0A2J7Q3M6"/>
<name>A0A2J7Q3M6_9NEOP</name>
<dbReference type="PRINTS" id="PR00463">
    <property type="entry name" value="EP450I"/>
</dbReference>
<dbReference type="FunCoup" id="A0A2J7Q3M6">
    <property type="interactions" value="15"/>
</dbReference>
<evidence type="ECO:0000256" key="11">
    <source>
        <dbReference type="ARBA" id="ARBA00023033"/>
    </source>
</evidence>
<dbReference type="STRING" id="105785.A0A2J7Q3M6"/>
<evidence type="ECO:0000256" key="7">
    <source>
        <dbReference type="ARBA" id="ARBA00022824"/>
    </source>
</evidence>
<evidence type="ECO:0000313" key="17">
    <source>
        <dbReference type="Proteomes" id="UP000235965"/>
    </source>
</evidence>
<keyword evidence="11 14" id="KW-0503">Monooxygenase</keyword>